<accession>A0A318JXC8</accession>
<feature type="transmembrane region" description="Helical" evidence="1">
    <location>
        <begin position="12"/>
        <end position="35"/>
    </location>
</feature>
<keyword evidence="1" id="KW-0472">Membrane</keyword>
<gene>
    <name evidence="2" type="ORF">DFR70_107328</name>
</gene>
<dbReference type="EMBL" id="QJKF01000007">
    <property type="protein sequence ID" value="PXX62460.1"/>
    <property type="molecule type" value="Genomic_DNA"/>
</dbReference>
<evidence type="ECO:0000256" key="1">
    <source>
        <dbReference type="SAM" id="Phobius"/>
    </source>
</evidence>
<name>A0A318JXC8_9NOCA</name>
<evidence type="ECO:0008006" key="4">
    <source>
        <dbReference type="Google" id="ProtNLM"/>
    </source>
</evidence>
<keyword evidence="1" id="KW-0812">Transmembrane</keyword>
<sequence length="37" mass="4004">MAKHRRAKSKAPVDYGIVLTTAAVIAGALLLVRWLRG</sequence>
<protein>
    <recommendedName>
        <fullName evidence="4">MYXO-CTERM domain-containing protein</fullName>
    </recommendedName>
</protein>
<proteinExistence type="predicted"/>
<reference evidence="2 3" key="1">
    <citation type="submission" date="2018-05" db="EMBL/GenBank/DDBJ databases">
        <title>Genomic Encyclopedia of Type Strains, Phase IV (KMG-IV): sequencing the most valuable type-strain genomes for metagenomic binning, comparative biology and taxonomic classification.</title>
        <authorList>
            <person name="Goeker M."/>
        </authorList>
    </citation>
    <scope>NUCLEOTIDE SEQUENCE [LARGE SCALE GENOMIC DNA]</scope>
    <source>
        <strain evidence="2 3">DSM 44704</strain>
    </source>
</reference>
<organism evidence="2 3">
    <name type="scientific">Nocardia tenerifensis</name>
    <dbReference type="NCBI Taxonomy" id="228006"/>
    <lineage>
        <taxon>Bacteria</taxon>
        <taxon>Bacillati</taxon>
        <taxon>Actinomycetota</taxon>
        <taxon>Actinomycetes</taxon>
        <taxon>Mycobacteriales</taxon>
        <taxon>Nocardiaceae</taxon>
        <taxon>Nocardia</taxon>
    </lineage>
</organism>
<evidence type="ECO:0000313" key="3">
    <source>
        <dbReference type="Proteomes" id="UP000247569"/>
    </source>
</evidence>
<keyword evidence="1" id="KW-1133">Transmembrane helix</keyword>
<dbReference type="AlphaFoldDB" id="A0A318JXC8"/>
<keyword evidence="3" id="KW-1185">Reference proteome</keyword>
<dbReference type="Proteomes" id="UP000247569">
    <property type="component" value="Unassembled WGS sequence"/>
</dbReference>
<comment type="caution">
    <text evidence="2">The sequence shown here is derived from an EMBL/GenBank/DDBJ whole genome shotgun (WGS) entry which is preliminary data.</text>
</comment>
<evidence type="ECO:0000313" key="2">
    <source>
        <dbReference type="EMBL" id="PXX62460.1"/>
    </source>
</evidence>